<dbReference type="Gene3D" id="3.30.900.20">
    <property type="match status" value="1"/>
</dbReference>
<proteinExistence type="predicted"/>
<dbReference type="PANTHER" id="PTHR15681:SF1">
    <property type="entry name" value="MAD2L1-BINDING PROTEIN"/>
    <property type="match status" value="1"/>
</dbReference>
<gene>
    <name evidence="2" type="ORF">TRIADDRAFT_52743</name>
</gene>
<dbReference type="InterPro" id="IPR009511">
    <property type="entry name" value="MAD1/Cdc20-bound-Mad2-bd"/>
</dbReference>
<dbReference type="InParanoid" id="B3RK76"/>
<reference evidence="2 3" key="1">
    <citation type="journal article" date="2008" name="Nature">
        <title>The Trichoplax genome and the nature of placozoans.</title>
        <authorList>
            <person name="Srivastava M."/>
            <person name="Begovic E."/>
            <person name="Chapman J."/>
            <person name="Putnam N.H."/>
            <person name="Hellsten U."/>
            <person name="Kawashima T."/>
            <person name="Kuo A."/>
            <person name="Mitros T."/>
            <person name="Salamov A."/>
            <person name="Carpenter M.L."/>
            <person name="Signorovitch A.Y."/>
            <person name="Moreno M.A."/>
            <person name="Kamm K."/>
            <person name="Grimwood J."/>
            <person name="Schmutz J."/>
            <person name="Shapiro H."/>
            <person name="Grigoriev I.V."/>
            <person name="Buss L.W."/>
            <person name="Schierwater B."/>
            <person name="Dellaporta S.L."/>
            <person name="Rokhsar D.S."/>
        </authorList>
    </citation>
    <scope>NUCLEOTIDE SEQUENCE [LARGE SCALE GENOMIC DNA]</scope>
    <source>
        <strain evidence="2 3">Grell-BS-1999</strain>
    </source>
</reference>
<keyword evidence="3" id="KW-1185">Reference proteome</keyword>
<dbReference type="EMBL" id="DS985241">
    <property type="protein sequence ID" value="EDV29876.1"/>
    <property type="molecule type" value="Genomic_DNA"/>
</dbReference>
<dbReference type="GO" id="GO:0005634">
    <property type="term" value="C:nucleus"/>
    <property type="evidence" value="ECO:0000318"/>
    <property type="project" value="GO_Central"/>
</dbReference>
<sequence length="251" mass="29019">MTDAGDVGRSSQDHNQHVQFESQKWDAETKTKLVTGIIQLVLYHRHQIPAPIELLAREKPVVDKDKDDKRGLPNQSAKPLLNLLTALEELSLHLSPIFDSNVIQEMLVLLGPTIFSPKCVYRINFDCREDQIVLNLPFPKPEVISRQLMLKLSTHEDFSMCKSFPVTNLFLFIKLPRYTNIPWLLPRQDFKLRSQLKPFIIDIVLHPDLQKPEKNTADAKVTDKNDMIWFQVPTISIIISNVWIALQRHEI</sequence>
<dbReference type="Proteomes" id="UP000009022">
    <property type="component" value="Unassembled WGS sequence"/>
</dbReference>
<dbReference type="CTD" id="6749571"/>
<protein>
    <submittedName>
        <fullName evidence="2">Uncharacterized protein</fullName>
    </submittedName>
</protein>
<feature type="region of interest" description="Disordered" evidence="1">
    <location>
        <begin position="1"/>
        <end position="23"/>
    </location>
</feature>
<dbReference type="FunCoup" id="B3RK76">
    <property type="interactions" value="827"/>
</dbReference>
<dbReference type="GeneID" id="6749571"/>
<evidence type="ECO:0000313" key="2">
    <source>
        <dbReference type="EMBL" id="EDV29876.1"/>
    </source>
</evidence>
<dbReference type="OrthoDB" id="6334764at2759"/>
<dbReference type="Pfam" id="PF06581">
    <property type="entry name" value="p31comet"/>
    <property type="match status" value="1"/>
</dbReference>
<dbReference type="PANTHER" id="PTHR15681">
    <property type="entry name" value="MAD2L1-BINDING PROTEIN"/>
    <property type="match status" value="1"/>
</dbReference>
<evidence type="ECO:0000313" key="3">
    <source>
        <dbReference type="Proteomes" id="UP000009022"/>
    </source>
</evidence>
<organism evidence="2 3">
    <name type="scientific">Trichoplax adhaerens</name>
    <name type="common">Trichoplax reptans</name>
    <dbReference type="NCBI Taxonomy" id="10228"/>
    <lineage>
        <taxon>Eukaryota</taxon>
        <taxon>Metazoa</taxon>
        <taxon>Placozoa</taxon>
        <taxon>Uniplacotomia</taxon>
        <taxon>Trichoplacea</taxon>
        <taxon>Trichoplacidae</taxon>
        <taxon>Trichoplax</taxon>
    </lineage>
</organism>
<dbReference type="RefSeq" id="XP_002109078.1">
    <property type="nucleotide sequence ID" value="XM_002109042.1"/>
</dbReference>
<accession>B3RK76</accession>
<dbReference type="InterPro" id="IPR053729">
    <property type="entry name" value="MAD2L1BP_domain_sf"/>
</dbReference>
<dbReference type="GO" id="GO:0007096">
    <property type="term" value="P:regulation of exit from mitosis"/>
    <property type="evidence" value="ECO:0007669"/>
    <property type="project" value="InterPro"/>
</dbReference>
<name>B3RK76_TRIAD</name>
<evidence type="ECO:0000256" key="1">
    <source>
        <dbReference type="SAM" id="MobiDB-lite"/>
    </source>
</evidence>
<dbReference type="HOGENOM" id="CLU_1108335_0_0_1"/>
<dbReference type="KEGG" id="tad:TRIADDRAFT_52743"/>
<dbReference type="STRING" id="10228.B3RK76"/>
<dbReference type="AlphaFoldDB" id="B3RK76"/>